<dbReference type="RefSeq" id="WP_023122160.1">
    <property type="nucleotide sequence ID" value="NZ_CAADLW010000290.1"/>
</dbReference>
<sequence length="200" mass="22992">MEDEAFSIWTPHQAFYIQSMLFNTASAFQSCNIAEKIIQKISDGKIDPQEKKDILLDCLQNVVNQSGAISRYFFPSRDGVKGTDKKTIHRDRGQYLSKVFGVKDDSPLMNRALRNSIEHFDERLDLYLQDGIVGYIFPSLILPEPEDSDVPHHIFRAYYLKEGIFQVLGERYEIQPIVDEMARIHDLLVKFDGNGGVFRS</sequence>
<evidence type="ECO:0000313" key="2">
    <source>
        <dbReference type="EMBL" id="OTI56006.1"/>
    </source>
</evidence>
<dbReference type="EMBL" id="NFFZ01000024">
    <property type="protein sequence ID" value="OTI56006.1"/>
    <property type="molecule type" value="Genomic_DNA"/>
</dbReference>
<reference evidence="1" key="2">
    <citation type="submission" date="2020-01" db="EMBL/GenBank/DDBJ databases">
        <title>Bacteria Cultured from War Wounds Associated with the Conflict in Eastern Ukraine.</title>
        <authorList>
            <person name="Snesrud E."/>
            <person name="Galac M.R."/>
            <person name="Mc Gann P."/>
            <person name="Valentine K."/>
            <person name="Viacheslav K."/>
        </authorList>
    </citation>
    <scope>NUCLEOTIDE SEQUENCE</scope>
    <source>
        <strain evidence="1">VNMU148</strain>
    </source>
</reference>
<proteinExistence type="predicted"/>
<gene>
    <name evidence="2" type="ORF">CAZ10_31130</name>
    <name evidence="1" type="ORF">GUL26_32525</name>
</gene>
<name>A0A231KG12_PSEAI</name>
<comment type="caution">
    <text evidence="2">The sequence shown here is derived from an EMBL/GenBank/DDBJ whole genome shotgun (WGS) entry which is preliminary data.</text>
</comment>
<dbReference type="AlphaFoldDB" id="A0A231KG12"/>
<dbReference type="EMBL" id="WXZT01000039">
    <property type="protein sequence ID" value="MZZ16997.1"/>
    <property type="molecule type" value="Genomic_DNA"/>
</dbReference>
<protein>
    <submittedName>
        <fullName evidence="2">Uncharacterized protein</fullName>
    </submittedName>
</protein>
<dbReference type="Proteomes" id="UP000644192">
    <property type="component" value="Unassembled WGS sequence"/>
</dbReference>
<reference evidence="2 3" key="1">
    <citation type="submission" date="2017-05" db="EMBL/GenBank/DDBJ databases">
        <authorList>
            <person name="Song R."/>
            <person name="Chenine A.L."/>
            <person name="Ruprecht R.M."/>
        </authorList>
    </citation>
    <scope>NUCLEOTIDE SEQUENCE [LARGE SCALE GENOMIC DNA]</scope>
    <source>
        <strain evidence="2 3">S567_C10_BS</strain>
    </source>
</reference>
<evidence type="ECO:0000313" key="1">
    <source>
        <dbReference type="EMBL" id="MZZ16997.1"/>
    </source>
</evidence>
<accession>A0A231KG12</accession>
<dbReference type="Proteomes" id="UP000194857">
    <property type="component" value="Unassembled WGS sequence"/>
</dbReference>
<organism evidence="2 3">
    <name type="scientific">Pseudomonas aeruginosa</name>
    <dbReference type="NCBI Taxonomy" id="287"/>
    <lineage>
        <taxon>Bacteria</taxon>
        <taxon>Pseudomonadati</taxon>
        <taxon>Pseudomonadota</taxon>
        <taxon>Gammaproteobacteria</taxon>
        <taxon>Pseudomonadales</taxon>
        <taxon>Pseudomonadaceae</taxon>
        <taxon>Pseudomonas</taxon>
    </lineage>
</organism>
<evidence type="ECO:0000313" key="3">
    <source>
        <dbReference type="Proteomes" id="UP000194857"/>
    </source>
</evidence>